<dbReference type="CDD" id="cd23992">
    <property type="entry name" value="PBP_GOBP"/>
    <property type="match status" value="1"/>
</dbReference>
<name>A0A0G2YIT0_HOLPA</name>
<dbReference type="EMBL" id="KR733552">
    <property type="protein sequence ID" value="AKI84364.1"/>
    <property type="molecule type" value="mRNA"/>
</dbReference>
<evidence type="ECO:0000313" key="2">
    <source>
        <dbReference type="EMBL" id="AKI84364.1"/>
    </source>
</evidence>
<reference evidence="2" key="1">
    <citation type="journal article" date="2014" name="Arch. Insect Biochem. Physiol.">
        <title>Transcriptome and tissue-specific expression analysis of Obp and Csp genes in the dark black chafer.</title>
        <authorList>
            <person name="Ju Q."/>
            <person name="Li X."/>
            <person name="Jiang X.J."/>
            <person name="Qu M.J."/>
            <person name="Guo X.Q."/>
            <person name="Han Z.J."/>
            <person name="Li F."/>
        </authorList>
    </citation>
    <scope>NUCLEOTIDE SEQUENCE</scope>
</reference>
<dbReference type="InterPro" id="IPR006170">
    <property type="entry name" value="PBP/GOBP"/>
</dbReference>
<feature type="chain" id="PRO_5005182672" evidence="1">
    <location>
        <begin position="19"/>
        <end position="124"/>
    </location>
</feature>
<protein>
    <submittedName>
        <fullName evidence="2">OBP6</fullName>
    </submittedName>
</protein>
<accession>A0A0G2YIT0</accession>
<evidence type="ECO:0000256" key="1">
    <source>
        <dbReference type="SAM" id="SignalP"/>
    </source>
</evidence>
<dbReference type="Gene3D" id="1.10.238.20">
    <property type="entry name" value="Pheromone/general odorant binding protein domain"/>
    <property type="match status" value="1"/>
</dbReference>
<reference evidence="2" key="2">
    <citation type="submission" date="2015-05" db="EMBL/GenBank/DDBJ databases">
        <authorList>
            <person name="Ju Q."/>
            <person name="Li X."/>
            <person name="Jiang X.J."/>
            <person name="Qu M.J."/>
        </authorList>
    </citation>
    <scope>NUCLEOTIDE SEQUENCE</scope>
</reference>
<feature type="signal peptide" evidence="1">
    <location>
        <begin position="1"/>
        <end position="18"/>
    </location>
</feature>
<dbReference type="AlphaFoldDB" id="A0A0G2YIT0"/>
<keyword evidence="1" id="KW-0732">Signal</keyword>
<dbReference type="SUPFAM" id="SSF47565">
    <property type="entry name" value="Insect pheromone/odorant-binding proteins"/>
    <property type="match status" value="1"/>
</dbReference>
<dbReference type="SMART" id="SM00708">
    <property type="entry name" value="PhBP"/>
    <property type="match status" value="1"/>
</dbReference>
<sequence>MNQIILFVSLAIFMTSNCLDVTEYAEECIEEFGLETSNLTGFDEKMRTGVGMTHSDKCLALCCITKVGIVKDGEVDEAVLLKYLGPGATVDLEKCRILSDDDSCEKYYKIFDCMNQQKVQKPSI</sequence>
<dbReference type="GO" id="GO:0005549">
    <property type="term" value="F:odorant binding"/>
    <property type="evidence" value="ECO:0007669"/>
    <property type="project" value="InterPro"/>
</dbReference>
<dbReference type="Pfam" id="PF01395">
    <property type="entry name" value="PBP_GOBP"/>
    <property type="match status" value="1"/>
</dbReference>
<organism evidence="2">
    <name type="scientific">Holotrichia parallela</name>
    <name type="common">Dark black chafer beetle</name>
    <name type="synonym">Pedinotrichia parallela</name>
    <dbReference type="NCBI Taxonomy" id="93412"/>
    <lineage>
        <taxon>Eukaryota</taxon>
        <taxon>Metazoa</taxon>
        <taxon>Ecdysozoa</taxon>
        <taxon>Arthropoda</taxon>
        <taxon>Hexapoda</taxon>
        <taxon>Insecta</taxon>
        <taxon>Pterygota</taxon>
        <taxon>Neoptera</taxon>
        <taxon>Endopterygota</taxon>
        <taxon>Coleoptera</taxon>
        <taxon>Polyphaga</taxon>
        <taxon>Scarabaeiformia</taxon>
        <taxon>Scarabaeidae</taxon>
        <taxon>Melolonthinae</taxon>
        <taxon>Holotrichia</taxon>
    </lineage>
</organism>
<proteinExistence type="evidence at transcript level"/>
<dbReference type="InterPro" id="IPR036728">
    <property type="entry name" value="PBP_GOBP_sf"/>
</dbReference>